<dbReference type="CDD" id="cd00055">
    <property type="entry name" value="EGF_Lam"/>
    <property type="match status" value="8"/>
</dbReference>
<evidence type="ECO:0000256" key="7">
    <source>
        <dbReference type="SAM" id="Coils"/>
    </source>
</evidence>
<dbReference type="PROSITE" id="PS50027">
    <property type="entry name" value="EGF_LAM_2"/>
    <property type="match status" value="5"/>
</dbReference>
<feature type="disulfide bond" evidence="6">
    <location>
        <begin position="884"/>
        <end position="901"/>
    </location>
</feature>
<evidence type="ECO:0000256" key="2">
    <source>
        <dbReference type="ARBA" id="ARBA00022737"/>
    </source>
</evidence>
<keyword evidence="2" id="KW-0677">Repeat</keyword>
<keyword evidence="1" id="KW-0732">Signal</keyword>
<keyword evidence="3 6" id="KW-1015">Disulfide bond</keyword>
<dbReference type="PROSITE" id="PS51117">
    <property type="entry name" value="LAMININ_NTER"/>
    <property type="match status" value="1"/>
</dbReference>
<dbReference type="SMART" id="SM00136">
    <property type="entry name" value="LamNT"/>
    <property type="match status" value="1"/>
</dbReference>
<evidence type="ECO:0000259" key="9">
    <source>
        <dbReference type="PROSITE" id="PS50027"/>
    </source>
</evidence>
<dbReference type="SMART" id="SM00180">
    <property type="entry name" value="EGF_Lam"/>
    <property type="match status" value="10"/>
</dbReference>
<feature type="compositionally biased region" description="Basic and acidic residues" evidence="8">
    <location>
        <begin position="1311"/>
        <end position="1320"/>
    </location>
</feature>
<feature type="domain" description="Laminin EGF-like" evidence="9">
    <location>
        <begin position="882"/>
        <end position="929"/>
    </location>
</feature>
<dbReference type="InterPro" id="IPR000034">
    <property type="entry name" value="Laminin_IV"/>
</dbReference>
<feature type="domain" description="Laminin EGF-like" evidence="9">
    <location>
        <begin position="442"/>
        <end position="494"/>
    </location>
</feature>
<name>A0ABQ9EBR5_TEGGR</name>
<protein>
    <recommendedName>
        <fullName evidence="13">Laminin subunit gamma-1</fullName>
    </recommendedName>
</protein>
<dbReference type="SUPFAM" id="SSF57196">
    <property type="entry name" value="EGF/Laminin"/>
    <property type="match status" value="8"/>
</dbReference>
<dbReference type="EMBL" id="JARBDR010000919">
    <property type="protein sequence ID" value="KAJ8300900.1"/>
    <property type="molecule type" value="Genomic_DNA"/>
</dbReference>
<feature type="disulfide bond" evidence="6">
    <location>
        <begin position="465"/>
        <end position="474"/>
    </location>
</feature>
<sequence>MMADSLYGSISSRSSAGKFGRVSVMNAAISMKNLLLFLFIGVLLPHLSVGQDGDSEISRSCYDSLGRAQRCMPDFINAAFGDVQIEATNTCGVTQVTEYCLQTGVTGARKSCHYCDANTPGLNHPAEFLTDFNKNQNLTWWQSETMLEGIQYPVGVNITLNMKKAFDVTYVRLRFYSPKPESFAIYKKTSDDSPWVPYQFYSASCTSTYGLPFRAIITPENEATAICTDEYSDISPLTGGNIPFSTLDGRPSSHEFENSPVLQEWVTATQIKIVLTRMNTFGDEVFGDPQVLKSYFYAISDLAVGARCKCNGHAKDCVLHEADGDRRLICDCKHNTMGDNCEQCLPFFNDKPWARATEREAHECQACDCNGLADGCYFDRDLYERTGRGGHCIDCRDNTDGAYCERCKDYHYRRAQDNYCTQCSEDLQCDDMVNVDVNLEPCGCVEAGSVGNNAWCNPVDGKCDCKENVEGRNCDRCKPGYFGLDARNPYGCVSCFCYGQSSDCASATGYYATSITTDFSTGPQRWKAADRAGTNIETQYNGILGNLGVSSLSQEPVYFLAPARYLGDQRFSYNRFLTFDLRIGEDDSRASVLDIVIEGEGQRISSAIFTQGVGFIDNIQLETARIGSTGSDQATWIEQCTCPDGYVGQFCESCAAGYKRDPPFGGPFSKCVPCECHGHSENCEPRSGRCICQHNTEGDFCERCISGYYGNARNGSANDCQPCPCPNGGPCVQLNNGDVVCTECPEGSGGNTCDFCIDGYYGNPAADSPVPCQRCSCNENVDPNAVGNCDRITGECLKCIYNTAGFYCEKCLPSYYGDALAVPKGDCQACNCYPPGTLSAGVLTCDPVTGQCPCLTHVEGRQCDRCRTGYWNLDSGTGCEDCLCNSMGSLNRTCDVIYGQCQCKPGVTGRSCDKCMLYHYGFSNTGCDACNCDPLGSLNLQCDNNGHCPCHNSAEGRRCDRCVENKYNLTAGCVDCPPCYSLVQQRVNVHRGKLRDLKNLIINIGNNPAAFNDTDFKEHMNKVNDSVMMLLDEARGAISDNGTLTKQLADMKKTIQDVMIKTGTITRNIKSADEASKASMSDIEKAHEAIDRAERALQSAETYIDTEGRAALQRAQEALKKFGQQSKQMTEIATRAKQEADRQMEQAKRIEMLANNALNTYSDASRLYNQTKLLAADARKRAVDAYQESLKLYTEVTSLPLPSLDVPILLQNSREIKLEASQIKDEADRIMKENADLLNDVTNQKINAEDLLADGVRQQQRVDELLAEVDVARSMARDAVEKAEKTLLEANQTLQTLLDFDKQVQQSKDKADEALRKIPEIEGQIEDAEKKTGEAQASLSGAESDADMALKLAQQAQSTAQNASNEASRIRQDAEKNKQRATSLKDEADVLASDLADSENKITNLTNQAMKDEELTEEALQKANGAKITAQDISDKVKMALETVENMARVLGQLPSVDMARLDQLERDLNTTEEQLQNADLDRQYRDLERADDDIVQLVSDYEYQYNQLKEDVDNIRQIKDSLPDGCFKNIEIESAPGQ</sequence>
<keyword evidence="5 6" id="KW-0424">Laminin EGF-like domain</keyword>
<evidence type="ECO:0000313" key="12">
    <source>
        <dbReference type="Proteomes" id="UP001217089"/>
    </source>
</evidence>
<feature type="domain" description="Laminin EGF-like" evidence="9">
    <location>
        <begin position="674"/>
        <end position="722"/>
    </location>
</feature>
<proteinExistence type="predicted"/>
<dbReference type="InterPro" id="IPR002049">
    <property type="entry name" value="LE_dom"/>
</dbReference>
<evidence type="ECO:0000256" key="5">
    <source>
        <dbReference type="ARBA" id="ARBA00023292"/>
    </source>
</evidence>
<dbReference type="Gene3D" id="2.10.25.10">
    <property type="entry name" value="Laminin"/>
    <property type="match status" value="8"/>
</dbReference>
<dbReference type="InterPro" id="IPR050440">
    <property type="entry name" value="Laminin/Netrin_ECM"/>
</dbReference>
<dbReference type="Pfam" id="PF00055">
    <property type="entry name" value="Laminin_N"/>
    <property type="match status" value="1"/>
</dbReference>
<dbReference type="PANTHER" id="PTHR10574:SF435">
    <property type="entry name" value="LAMININ SUBUNIT GAMMA-1"/>
    <property type="match status" value="1"/>
</dbReference>
<feature type="disulfide bond" evidence="6">
    <location>
        <begin position="854"/>
        <end position="863"/>
    </location>
</feature>
<keyword evidence="12" id="KW-1185">Reference proteome</keyword>
<dbReference type="Pfam" id="PF00052">
    <property type="entry name" value="Laminin_B"/>
    <property type="match status" value="1"/>
</dbReference>
<feature type="compositionally biased region" description="Low complexity" evidence="8">
    <location>
        <begin position="1353"/>
        <end position="1367"/>
    </location>
</feature>
<feature type="domain" description="Laminin EGF-like" evidence="9">
    <location>
        <begin position="930"/>
        <end position="975"/>
    </location>
</feature>
<dbReference type="PANTHER" id="PTHR10574">
    <property type="entry name" value="NETRIN/LAMININ-RELATED"/>
    <property type="match status" value="1"/>
</dbReference>
<reference evidence="11 12" key="1">
    <citation type="submission" date="2022-12" db="EMBL/GenBank/DDBJ databases">
        <title>Chromosome-level genome of Tegillarca granosa.</title>
        <authorList>
            <person name="Kim J."/>
        </authorList>
    </citation>
    <scope>NUCLEOTIDE SEQUENCE [LARGE SCALE GENOMIC DNA]</scope>
    <source>
        <strain evidence="11">Teg-2019</strain>
        <tissue evidence="11">Adductor muscle</tissue>
    </source>
</reference>
<keyword evidence="4" id="KW-0325">Glycoprotein</keyword>
<comment type="caution">
    <text evidence="6">Lacks conserved residue(s) required for the propagation of feature annotation.</text>
</comment>
<dbReference type="Proteomes" id="UP001217089">
    <property type="component" value="Unassembled WGS sequence"/>
</dbReference>
<evidence type="ECO:0000256" key="1">
    <source>
        <dbReference type="ARBA" id="ARBA00022729"/>
    </source>
</evidence>
<evidence type="ECO:0000256" key="3">
    <source>
        <dbReference type="ARBA" id="ARBA00023157"/>
    </source>
</evidence>
<dbReference type="PRINTS" id="PR00011">
    <property type="entry name" value="EGFLAMININ"/>
</dbReference>
<evidence type="ECO:0000313" key="11">
    <source>
        <dbReference type="EMBL" id="KAJ8300900.1"/>
    </source>
</evidence>
<feature type="coiled-coil region" evidence="7">
    <location>
        <begin position="1462"/>
        <end position="1519"/>
    </location>
</feature>
<evidence type="ECO:0000259" key="10">
    <source>
        <dbReference type="PROSITE" id="PS51117"/>
    </source>
</evidence>
<accession>A0ABQ9EBR5</accession>
<feature type="disulfide bond" evidence="6">
    <location>
        <begin position="950"/>
        <end position="959"/>
    </location>
</feature>
<dbReference type="Pfam" id="PF00053">
    <property type="entry name" value="EGF_laminin"/>
    <property type="match status" value="8"/>
</dbReference>
<feature type="region of interest" description="Disordered" evidence="8">
    <location>
        <begin position="1311"/>
        <end position="1384"/>
    </location>
</feature>
<dbReference type="InterPro" id="IPR056863">
    <property type="entry name" value="LMN_ATRN_NET-like_EGF"/>
</dbReference>
<feature type="disulfide bond" evidence="6">
    <location>
        <begin position="903"/>
        <end position="912"/>
    </location>
</feature>
<feature type="disulfide bond" evidence="6">
    <location>
        <begin position="930"/>
        <end position="942"/>
    </location>
</feature>
<feature type="disulfide bond" evidence="6">
    <location>
        <begin position="692"/>
        <end position="701"/>
    </location>
</feature>
<dbReference type="SMART" id="SM00181">
    <property type="entry name" value="EGF"/>
    <property type="match status" value="5"/>
</dbReference>
<feature type="disulfide bond" evidence="6">
    <location>
        <begin position="882"/>
        <end position="894"/>
    </location>
</feature>
<evidence type="ECO:0000256" key="8">
    <source>
        <dbReference type="SAM" id="MobiDB-lite"/>
    </source>
</evidence>
<feature type="compositionally biased region" description="Basic and acidic residues" evidence="8">
    <location>
        <begin position="1368"/>
        <end position="1384"/>
    </location>
</feature>
<feature type="domain" description="Laminin EGF-like" evidence="9">
    <location>
        <begin position="830"/>
        <end position="881"/>
    </location>
</feature>
<comment type="caution">
    <text evidence="11">The sequence shown here is derived from an EMBL/GenBank/DDBJ whole genome shotgun (WGS) entry which is preliminary data.</text>
</comment>
<dbReference type="PROSITE" id="PS01248">
    <property type="entry name" value="EGF_LAM_1"/>
    <property type="match status" value="5"/>
</dbReference>
<feature type="domain" description="Laminin N-terminal" evidence="10">
    <location>
        <begin position="67"/>
        <end position="307"/>
    </location>
</feature>
<dbReference type="InterPro" id="IPR000742">
    <property type="entry name" value="EGF"/>
</dbReference>
<evidence type="ECO:0008006" key="13">
    <source>
        <dbReference type="Google" id="ProtNLM"/>
    </source>
</evidence>
<dbReference type="InterPro" id="IPR008211">
    <property type="entry name" value="Laminin_N"/>
</dbReference>
<dbReference type="Gene3D" id="2.60.120.260">
    <property type="entry name" value="Galactose-binding domain-like"/>
    <property type="match status" value="1"/>
</dbReference>
<evidence type="ECO:0000256" key="4">
    <source>
        <dbReference type="ARBA" id="ARBA00023180"/>
    </source>
</evidence>
<evidence type="ECO:0000256" key="6">
    <source>
        <dbReference type="PROSITE-ProRule" id="PRU00460"/>
    </source>
</evidence>
<organism evidence="11 12">
    <name type="scientific">Tegillarca granosa</name>
    <name type="common">Malaysian cockle</name>
    <name type="synonym">Anadara granosa</name>
    <dbReference type="NCBI Taxonomy" id="220873"/>
    <lineage>
        <taxon>Eukaryota</taxon>
        <taxon>Metazoa</taxon>
        <taxon>Spiralia</taxon>
        <taxon>Lophotrochozoa</taxon>
        <taxon>Mollusca</taxon>
        <taxon>Bivalvia</taxon>
        <taxon>Autobranchia</taxon>
        <taxon>Pteriomorphia</taxon>
        <taxon>Arcoida</taxon>
        <taxon>Arcoidea</taxon>
        <taxon>Arcidae</taxon>
        <taxon>Tegillarca</taxon>
    </lineage>
</organism>
<keyword evidence="7" id="KW-0175">Coiled coil</keyword>
<dbReference type="Pfam" id="PF24973">
    <property type="entry name" value="EGF_LMN_ATRN"/>
    <property type="match status" value="2"/>
</dbReference>
<gene>
    <name evidence="11" type="ORF">KUTeg_022419</name>
</gene>